<reference evidence="1" key="1">
    <citation type="journal article" date="2023" name="Science">
        <title>Elucidation of the pathway for biosynthesis of saponin adjuvants from the soapbark tree.</title>
        <authorList>
            <person name="Reed J."/>
            <person name="Orme A."/>
            <person name="El-Demerdash A."/>
            <person name="Owen C."/>
            <person name="Martin L.B.B."/>
            <person name="Misra R.C."/>
            <person name="Kikuchi S."/>
            <person name="Rejzek M."/>
            <person name="Martin A.C."/>
            <person name="Harkess A."/>
            <person name="Leebens-Mack J."/>
            <person name="Louveau T."/>
            <person name="Stephenson M.J."/>
            <person name="Osbourn A."/>
        </authorList>
    </citation>
    <scope>NUCLEOTIDE SEQUENCE</scope>
    <source>
        <strain evidence="1">S10</strain>
    </source>
</reference>
<accession>A0AAD7Q9F7</accession>
<dbReference type="AlphaFoldDB" id="A0AAD7Q9F7"/>
<keyword evidence="2" id="KW-1185">Reference proteome</keyword>
<evidence type="ECO:0000313" key="2">
    <source>
        <dbReference type="Proteomes" id="UP001163823"/>
    </source>
</evidence>
<gene>
    <name evidence="1" type="ORF">O6P43_006801</name>
</gene>
<proteinExistence type="predicted"/>
<dbReference type="KEGG" id="qsa:O6P43_006801"/>
<comment type="caution">
    <text evidence="1">The sequence shown here is derived from an EMBL/GenBank/DDBJ whole genome shotgun (WGS) entry which is preliminary data.</text>
</comment>
<dbReference type="Proteomes" id="UP001163823">
    <property type="component" value="Chromosome 3"/>
</dbReference>
<evidence type="ECO:0000313" key="1">
    <source>
        <dbReference type="EMBL" id="KAJ7977120.1"/>
    </source>
</evidence>
<name>A0AAD7Q9F7_QUISA</name>
<sequence>MSSTSNSEQISGALLFSGVSLTGETTMVAVSKCTGKTESLNGIVIFKNAFGLQKRMWSPELPSTSVGGPNLNVGDTDEVNGIVTGRRPTMLQGWFKVVKSSAEKHRKS</sequence>
<protein>
    <submittedName>
        <fullName evidence="1">Uncharacterized protein</fullName>
    </submittedName>
</protein>
<dbReference type="EMBL" id="JARAOO010000003">
    <property type="protein sequence ID" value="KAJ7977120.1"/>
    <property type="molecule type" value="Genomic_DNA"/>
</dbReference>
<organism evidence="1 2">
    <name type="scientific">Quillaja saponaria</name>
    <name type="common">Soap bark tree</name>
    <dbReference type="NCBI Taxonomy" id="32244"/>
    <lineage>
        <taxon>Eukaryota</taxon>
        <taxon>Viridiplantae</taxon>
        <taxon>Streptophyta</taxon>
        <taxon>Embryophyta</taxon>
        <taxon>Tracheophyta</taxon>
        <taxon>Spermatophyta</taxon>
        <taxon>Magnoliopsida</taxon>
        <taxon>eudicotyledons</taxon>
        <taxon>Gunneridae</taxon>
        <taxon>Pentapetalae</taxon>
        <taxon>rosids</taxon>
        <taxon>fabids</taxon>
        <taxon>Fabales</taxon>
        <taxon>Quillajaceae</taxon>
        <taxon>Quillaja</taxon>
    </lineage>
</organism>